<comment type="caution">
    <text evidence="1">The sequence shown here is derived from an EMBL/GenBank/DDBJ whole genome shotgun (WGS) entry which is preliminary data.</text>
</comment>
<keyword evidence="2" id="KW-1185">Reference proteome</keyword>
<protein>
    <submittedName>
        <fullName evidence="1">Uncharacterized protein</fullName>
    </submittedName>
</protein>
<proteinExistence type="predicted"/>
<evidence type="ECO:0000313" key="2">
    <source>
        <dbReference type="Proteomes" id="UP000615593"/>
    </source>
</evidence>
<reference evidence="2" key="1">
    <citation type="journal article" date="2019" name="Int. J. Syst. Evol. Microbiol.">
        <title>The Global Catalogue of Microorganisms (GCM) 10K type strain sequencing project: providing services to taxonomists for standard genome sequencing and annotation.</title>
        <authorList>
            <consortium name="The Broad Institute Genomics Platform"/>
            <consortium name="The Broad Institute Genome Sequencing Center for Infectious Disease"/>
            <person name="Wu L."/>
            <person name="Ma J."/>
        </authorList>
    </citation>
    <scope>NUCLEOTIDE SEQUENCE [LARGE SCALE GENOMIC DNA]</scope>
    <source>
        <strain evidence="2">KCTC 12708</strain>
    </source>
</reference>
<name>A0ABQ3BHN9_9FLAO</name>
<accession>A0ABQ3BHN9</accession>
<dbReference type="Proteomes" id="UP000615593">
    <property type="component" value="Unassembled WGS sequence"/>
</dbReference>
<sequence>MVPIKCDNSLKVSGAITDVKLMVKCCAKKRTRKSPDKAIANFFATEDFINPPIGFEYLFKNFTQKYASKYLLTNFQNRFCLFRISISYYDFVFVKSIA</sequence>
<dbReference type="EMBL" id="BMWY01000001">
    <property type="protein sequence ID" value="GGZ44445.1"/>
    <property type="molecule type" value="Genomic_DNA"/>
</dbReference>
<gene>
    <name evidence="1" type="ORF">GCM10008088_01810</name>
</gene>
<organism evidence="1 2">
    <name type="scientific">Mesonia mobilis</name>
    <dbReference type="NCBI Taxonomy" id="369791"/>
    <lineage>
        <taxon>Bacteria</taxon>
        <taxon>Pseudomonadati</taxon>
        <taxon>Bacteroidota</taxon>
        <taxon>Flavobacteriia</taxon>
        <taxon>Flavobacteriales</taxon>
        <taxon>Flavobacteriaceae</taxon>
        <taxon>Mesonia</taxon>
    </lineage>
</organism>
<evidence type="ECO:0000313" key="1">
    <source>
        <dbReference type="EMBL" id="GGZ44445.1"/>
    </source>
</evidence>